<dbReference type="EMBL" id="JAYMYQ010000007">
    <property type="protein sequence ID" value="KAK7320858.1"/>
    <property type="molecule type" value="Genomic_DNA"/>
</dbReference>
<reference evidence="2 3" key="1">
    <citation type="submission" date="2024-01" db="EMBL/GenBank/DDBJ databases">
        <title>The genomes of 5 underutilized Papilionoideae crops provide insights into root nodulation and disease resistanc.</title>
        <authorList>
            <person name="Jiang F."/>
        </authorList>
    </citation>
    <scope>NUCLEOTIDE SEQUENCE [LARGE SCALE GENOMIC DNA]</scope>
    <source>
        <strain evidence="2">LVBAO_FW01</strain>
        <tissue evidence="2">Leaves</tissue>
    </source>
</reference>
<sequence length="70" mass="7356">MQLDSALSMGNSGGICEDEEHGGGFDGHKNGSAAFYQNCDSNGAVKEKSLVVTYKLEPLQAVNSYAKSKA</sequence>
<evidence type="ECO:0000256" key="1">
    <source>
        <dbReference type="SAM" id="MobiDB-lite"/>
    </source>
</evidence>
<dbReference type="AlphaFoldDB" id="A0AAN9KS44"/>
<evidence type="ECO:0000313" key="2">
    <source>
        <dbReference type="EMBL" id="KAK7320858.1"/>
    </source>
</evidence>
<proteinExistence type="predicted"/>
<organism evidence="2 3">
    <name type="scientific">Canavalia gladiata</name>
    <name type="common">Sword bean</name>
    <name type="synonym">Dolichos gladiatus</name>
    <dbReference type="NCBI Taxonomy" id="3824"/>
    <lineage>
        <taxon>Eukaryota</taxon>
        <taxon>Viridiplantae</taxon>
        <taxon>Streptophyta</taxon>
        <taxon>Embryophyta</taxon>
        <taxon>Tracheophyta</taxon>
        <taxon>Spermatophyta</taxon>
        <taxon>Magnoliopsida</taxon>
        <taxon>eudicotyledons</taxon>
        <taxon>Gunneridae</taxon>
        <taxon>Pentapetalae</taxon>
        <taxon>rosids</taxon>
        <taxon>fabids</taxon>
        <taxon>Fabales</taxon>
        <taxon>Fabaceae</taxon>
        <taxon>Papilionoideae</taxon>
        <taxon>50 kb inversion clade</taxon>
        <taxon>NPAAA clade</taxon>
        <taxon>indigoferoid/millettioid clade</taxon>
        <taxon>Phaseoleae</taxon>
        <taxon>Canavalia</taxon>
    </lineage>
</organism>
<keyword evidence="3" id="KW-1185">Reference proteome</keyword>
<name>A0AAN9KS44_CANGL</name>
<protein>
    <submittedName>
        <fullName evidence="2">Uncharacterized protein</fullName>
    </submittedName>
</protein>
<gene>
    <name evidence="2" type="ORF">VNO77_30732</name>
</gene>
<accession>A0AAN9KS44</accession>
<evidence type="ECO:0000313" key="3">
    <source>
        <dbReference type="Proteomes" id="UP001367508"/>
    </source>
</evidence>
<dbReference type="Proteomes" id="UP001367508">
    <property type="component" value="Unassembled WGS sequence"/>
</dbReference>
<feature type="region of interest" description="Disordered" evidence="1">
    <location>
        <begin position="1"/>
        <end position="23"/>
    </location>
</feature>
<comment type="caution">
    <text evidence="2">The sequence shown here is derived from an EMBL/GenBank/DDBJ whole genome shotgun (WGS) entry which is preliminary data.</text>
</comment>